<dbReference type="AlphaFoldDB" id="A0A1W0A2J7"/>
<dbReference type="Proteomes" id="UP000243217">
    <property type="component" value="Unassembled WGS sequence"/>
</dbReference>
<sequence length="129" mass="14661">TSMNQACETPLSVHVRTATKDDPLVLEKLLEYGADPNCLVHAISVLHLAIDRGFFNMACRLIRYGARLDAKDGHGRMVFEKMNQRACNRLFAHISTRLPWIPDTDRKHYIIVGIVEDLYALLVLQLLCN</sequence>
<dbReference type="Gene3D" id="1.25.40.20">
    <property type="entry name" value="Ankyrin repeat-containing domain"/>
    <property type="match status" value="1"/>
</dbReference>
<dbReference type="SUPFAM" id="SSF48403">
    <property type="entry name" value="Ankyrin repeat"/>
    <property type="match status" value="1"/>
</dbReference>
<feature type="non-terminal residue" evidence="2">
    <location>
        <position position="1"/>
    </location>
</feature>
<keyword evidence="3" id="KW-1185">Reference proteome</keyword>
<comment type="caution">
    <text evidence="2">The sequence shown here is derived from an EMBL/GenBank/DDBJ whole genome shotgun (WGS) entry which is preliminary data.</text>
</comment>
<dbReference type="InterPro" id="IPR002110">
    <property type="entry name" value="Ankyrin_rpt"/>
</dbReference>
<gene>
    <name evidence="2" type="ORF">THRCLA_20864</name>
</gene>
<keyword evidence="1" id="KW-0040">ANK repeat</keyword>
<evidence type="ECO:0000256" key="1">
    <source>
        <dbReference type="PROSITE-ProRule" id="PRU00023"/>
    </source>
</evidence>
<reference evidence="2 3" key="1">
    <citation type="journal article" date="2014" name="Genome Biol. Evol.">
        <title>The secreted proteins of Achlya hypogyna and Thraustotheca clavata identify the ancestral oomycete secretome and reveal gene acquisitions by horizontal gene transfer.</title>
        <authorList>
            <person name="Misner I."/>
            <person name="Blouin N."/>
            <person name="Leonard G."/>
            <person name="Richards T.A."/>
            <person name="Lane C.E."/>
        </authorList>
    </citation>
    <scope>NUCLEOTIDE SEQUENCE [LARGE SCALE GENOMIC DNA]</scope>
    <source>
        <strain evidence="2 3">ATCC 34112</strain>
    </source>
</reference>
<dbReference type="STRING" id="74557.A0A1W0A2J7"/>
<protein>
    <submittedName>
        <fullName evidence="2">Myosin</fullName>
    </submittedName>
</protein>
<accession>A0A1W0A2J7</accession>
<organism evidence="2 3">
    <name type="scientific">Thraustotheca clavata</name>
    <dbReference type="NCBI Taxonomy" id="74557"/>
    <lineage>
        <taxon>Eukaryota</taxon>
        <taxon>Sar</taxon>
        <taxon>Stramenopiles</taxon>
        <taxon>Oomycota</taxon>
        <taxon>Saprolegniomycetes</taxon>
        <taxon>Saprolegniales</taxon>
        <taxon>Achlyaceae</taxon>
        <taxon>Thraustotheca</taxon>
    </lineage>
</organism>
<evidence type="ECO:0000313" key="3">
    <source>
        <dbReference type="Proteomes" id="UP000243217"/>
    </source>
</evidence>
<dbReference type="InterPro" id="IPR036770">
    <property type="entry name" value="Ankyrin_rpt-contain_sf"/>
</dbReference>
<proteinExistence type="predicted"/>
<evidence type="ECO:0000313" key="2">
    <source>
        <dbReference type="EMBL" id="OQS04502.1"/>
    </source>
</evidence>
<feature type="repeat" description="ANK" evidence="1">
    <location>
        <begin position="41"/>
        <end position="73"/>
    </location>
</feature>
<dbReference type="EMBL" id="JNBS01000605">
    <property type="protein sequence ID" value="OQS04502.1"/>
    <property type="molecule type" value="Genomic_DNA"/>
</dbReference>
<dbReference type="SMART" id="SM00248">
    <property type="entry name" value="ANK"/>
    <property type="match status" value="2"/>
</dbReference>
<name>A0A1W0A2J7_9STRA</name>
<dbReference type="OrthoDB" id="5839at2759"/>
<dbReference type="PROSITE" id="PS50088">
    <property type="entry name" value="ANK_REPEAT"/>
    <property type="match status" value="1"/>
</dbReference>